<dbReference type="Proteomes" id="UP000434957">
    <property type="component" value="Unassembled WGS sequence"/>
</dbReference>
<dbReference type="AlphaFoldDB" id="A0A6A3G3V8"/>
<dbReference type="EMBL" id="QXFV01012716">
    <property type="protein sequence ID" value="KAE8951450.1"/>
    <property type="molecule type" value="Genomic_DNA"/>
</dbReference>
<organism evidence="1 3">
    <name type="scientific">Phytophthora rubi</name>
    <dbReference type="NCBI Taxonomy" id="129364"/>
    <lineage>
        <taxon>Eukaryota</taxon>
        <taxon>Sar</taxon>
        <taxon>Stramenopiles</taxon>
        <taxon>Oomycota</taxon>
        <taxon>Peronosporomycetes</taxon>
        <taxon>Peronosporales</taxon>
        <taxon>Peronosporaceae</taxon>
        <taxon>Phytophthora</taxon>
    </lineage>
</organism>
<gene>
    <name evidence="1" type="ORF">PR001_g33714</name>
    <name evidence="2" type="ORF">PR003_g34912</name>
</gene>
<evidence type="ECO:0000313" key="3">
    <source>
        <dbReference type="Proteomes" id="UP000429607"/>
    </source>
</evidence>
<evidence type="ECO:0000313" key="1">
    <source>
        <dbReference type="EMBL" id="KAE8951450.1"/>
    </source>
</evidence>
<comment type="caution">
    <text evidence="1">The sequence shown here is derived from an EMBL/GenBank/DDBJ whole genome shotgun (WGS) entry which is preliminary data.</text>
</comment>
<dbReference type="Proteomes" id="UP000429607">
    <property type="component" value="Unassembled WGS sequence"/>
</dbReference>
<proteinExistence type="predicted"/>
<keyword evidence="4" id="KW-1185">Reference proteome</keyword>
<reference evidence="1 3" key="1">
    <citation type="submission" date="2018-09" db="EMBL/GenBank/DDBJ databases">
        <title>Genomic investigation of the strawberry pathogen Phytophthora fragariae indicates pathogenicity is determined by transcriptional variation in three key races.</title>
        <authorList>
            <person name="Adams T.M."/>
            <person name="Armitage A.D."/>
            <person name="Sobczyk M.K."/>
            <person name="Bates H.J."/>
            <person name="Dunwell J.M."/>
            <person name="Nellist C.F."/>
            <person name="Harrison R.J."/>
        </authorList>
    </citation>
    <scope>NUCLEOTIDE SEQUENCE [LARGE SCALE GENOMIC DNA]</scope>
    <source>
        <strain evidence="1 3">SCRP249</strain>
        <strain evidence="2 4">SCRP333</strain>
    </source>
</reference>
<sequence>MDGDDEDDLWLVQALAVLLQARRVVACAQVVL</sequence>
<protein>
    <submittedName>
        <fullName evidence="1">Uncharacterized protein</fullName>
    </submittedName>
</protein>
<accession>A0A6A3G3V8</accession>
<name>A0A6A3G3V8_9STRA</name>
<evidence type="ECO:0000313" key="4">
    <source>
        <dbReference type="Proteomes" id="UP000434957"/>
    </source>
</evidence>
<dbReference type="EMBL" id="QXFT01012676">
    <property type="protein sequence ID" value="KAE9259148.1"/>
    <property type="molecule type" value="Genomic_DNA"/>
</dbReference>
<evidence type="ECO:0000313" key="2">
    <source>
        <dbReference type="EMBL" id="KAE9259148.1"/>
    </source>
</evidence>